<evidence type="ECO:0000313" key="4">
    <source>
        <dbReference type="Proteomes" id="UP000007110"/>
    </source>
</evidence>
<feature type="compositionally biased region" description="Low complexity" evidence="1">
    <location>
        <begin position="528"/>
        <end position="549"/>
    </location>
</feature>
<keyword evidence="2" id="KW-0812">Transmembrane</keyword>
<feature type="region of interest" description="Disordered" evidence="1">
    <location>
        <begin position="63"/>
        <end position="82"/>
    </location>
</feature>
<keyword evidence="2" id="KW-0472">Membrane</keyword>
<feature type="compositionally biased region" description="Low complexity" evidence="1">
    <location>
        <begin position="293"/>
        <end position="317"/>
    </location>
</feature>
<keyword evidence="2" id="KW-1133">Transmembrane helix</keyword>
<feature type="compositionally biased region" description="Low complexity" evidence="1">
    <location>
        <begin position="464"/>
        <end position="477"/>
    </location>
</feature>
<proteinExistence type="predicted"/>
<dbReference type="InParanoid" id="A0A7M7NW27"/>
<evidence type="ECO:0000256" key="1">
    <source>
        <dbReference type="SAM" id="MobiDB-lite"/>
    </source>
</evidence>
<evidence type="ECO:0000313" key="3">
    <source>
        <dbReference type="EnsemblMetazoa" id="XP_030842264"/>
    </source>
</evidence>
<feature type="compositionally biased region" description="Low complexity" evidence="1">
    <location>
        <begin position="265"/>
        <end position="276"/>
    </location>
</feature>
<accession>A0A7M7NW27</accession>
<evidence type="ECO:0000256" key="2">
    <source>
        <dbReference type="SAM" id="Phobius"/>
    </source>
</evidence>
<feature type="region of interest" description="Disordered" evidence="1">
    <location>
        <begin position="524"/>
        <end position="593"/>
    </location>
</feature>
<feature type="compositionally biased region" description="Polar residues" evidence="1">
    <location>
        <begin position="377"/>
        <end position="430"/>
    </location>
</feature>
<sequence>MSTDEGSSATALVTQDTEGTQPTFQSLTTERDITVQGVTTRDVKVSMSTYLISTPALQTLSDSPATEELTNGNTEGMTSSADGTLGTSYVTITDESTSDVYTANTATATMSSRTTQDVPTDTEPGSDSPGTPLDVSEIITISLPLTTDMETPTWTPMSAPSTTDIPTTNEDVEPLVTAMITDYVTTESDVPMTVSVTEVITIMVSNIEEFTTSNSDITAVAELSTESSVVTGEVSTQLTSLKTSATTLATLGPTQTIKDTEGESTETVTVQGETTELSTTDETQLSTDKSSMTTGVTEATSSTSVTSESFPTMTTTTLGDSHSSIDTMTSTGSDSLTSTEDNTTGVMITEVTIEGTVASTTSSTTIITTLDLEETTQPTSEWSPTTDGFTPSITSTYKTTLSTEEGPDYQSTTNEAASTQSDTTTISTEGSDYPKATTTEATSTQSDTTTLSTEGSDYPKDTTTEATSTQSDASSTTVPRSHEPTETQVTQSIKTTTEDTVTHAATTLMSGHETTDHAEFPTASVKISSTSPSLSTSPVETTKSQTSTTTRDEDDDPSTPSGTAEGPTVITSRLGTSRSFSTTNTSSTTTGERQASSDSVVLIVLSSIAAMIFFLVFCLVIFGCCIARKWRERNSYPEDDQMPLRSLQTYSRQSNRGRKYGQHYLENNKPSFAHRLNPFQSTKLDNEYDIHDDSSLYIPPSTTLSIINDYFEQMHGVSNDSLEPDTNENDLRYFNEPHDKEKDFESESFEMGFFPDTEYWMPSSASELADTPYYITDDAPLPVTHV</sequence>
<dbReference type="OrthoDB" id="10228024at2759"/>
<feature type="region of interest" description="Disordered" evidence="1">
    <location>
        <begin position="148"/>
        <end position="169"/>
    </location>
</feature>
<feature type="compositionally biased region" description="Low complexity" evidence="1">
    <location>
        <begin position="576"/>
        <end position="593"/>
    </location>
</feature>
<protein>
    <submittedName>
        <fullName evidence="3">Uncharacterized protein</fullName>
    </submittedName>
</protein>
<feature type="region of interest" description="Disordered" evidence="1">
    <location>
        <begin position="105"/>
        <end position="134"/>
    </location>
</feature>
<dbReference type="AlphaFoldDB" id="A0A7M7NW27"/>
<dbReference type="KEGG" id="spu:115918666"/>
<dbReference type="GeneID" id="115918666"/>
<feature type="compositionally biased region" description="Polar residues" evidence="1">
    <location>
        <begin position="277"/>
        <end position="292"/>
    </location>
</feature>
<feature type="region of interest" description="Disordered" evidence="1">
    <location>
        <begin position="1"/>
        <end position="25"/>
    </location>
</feature>
<organism evidence="3 4">
    <name type="scientific">Strongylocentrotus purpuratus</name>
    <name type="common">Purple sea urchin</name>
    <dbReference type="NCBI Taxonomy" id="7668"/>
    <lineage>
        <taxon>Eukaryota</taxon>
        <taxon>Metazoa</taxon>
        <taxon>Echinodermata</taxon>
        <taxon>Eleutherozoa</taxon>
        <taxon>Echinozoa</taxon>
        <taxon>Echinoidea</taxon>
        <taxon>Euechinoidea</taxon>
        <taxon>Echinacea</taxon>
        <taxon>Camarodonta</taxon>
        <taxon>Echinidea</taxon>
        <taxon>Strongylocentrotidae</taxon>
        <taxon>Strongylocentrotus</taxon>
    </lineage>
</organism>
<keyword evidence="4" id="KW-1185">Reference proteome</keyword>
<dbReference type="RefSeq" id="XP_030842264.1">
    <property type="nucleotide sequence ID" value="XM_030986404.1"/>
</dbReference>
<feature type="compositionally biased region" description="Polar residues" evidence="1">
    <location>
        <begin position="105"/>
        <end position="129"/>
    </location>
</feature>
<dbReference type="Proteomes" id="UP000007110">
    <property type="component" value="Unassembled WGS sequence"/>
</dbReference>
<reference evidence="3" key="2">
    <citation type="submission" date="2021-01" db="UniProtKB">
        <authorList>
            <consortium name="EnsemblMetazoa"/>
        </authorList>
    </citation>
    <scope>IDENTIFICATION</scope>
</reference>
<feature type="compositionally biased region" description="Polar residues" evidence="1">
    <location>
        <begin position="318"/>
        <end position="341"/>
    </location>
</feature>
<dbReference type="EnsemblMetazoa" id="XM_030986404">
    <property type="protein sequence ID" value="XP_030842264"/>
    <property type="gene ID" value="LOC115918666"/>
</dbReference>
<feature type="compositionally biased region" description="Low complexity" evidence="1">
    <location>
        <begin position="437"/>
        <end position="453"/>
    </location>
</feature>
<reference evidence="4" key="1">
    <citation type="submission" date="2015-02" db="EMBL/GenBank/DDBJ databases">
        <title>Genome sequencing for Strongylocentrotus purpuratus.</title>
        <authorList>
            <person name="Murali S."/>
            <person name="Liu Y."/>
            <person name="Vee V."/>
            <person name="English A."/>
            <person name="Wang M."/>
            <person name="Skinner E."/>
            <person name="Han Y."/>
            <person name="Muzny D.M."/>
            <person name="Worley K.C."/>
            <person name="Gibbs R.A."/>
        </authorList>
    </citation>
    <scope>NUCLEOTIDE SEQUENCE</scope>
</reference>
<feature type="region of interest" description="Disordered" evidence="1">
    <location>
        <begin position="259"/>
        <end position="341"/>
    </location>
</feature>
<feature type="transmembrane region" description="Helical" evidence="2">
    <location>
        <begin position="600"/>
        <end position="627"/>
    </location>
</feature>
<feature type="region of interest" description="Disordered" evidence="1">
    <location>
        <begin position="373"/>
        <end position="498"/>
    </location>
</feature>
<name>A0A7M7NW27_STRPU</name>